<keyword evidence="12" id="KW-1185">Reference proteome</keyword>
<keyword evidence="3 8" id="KW-0436">Ligase</keyword>
<evidence type="ECO:0000256" key="9">
    <source>
        <dbReference type="RuleBase" id="RU004391"/>
    </source>
</evidence>
<dbReference type="PANTHER" id="PTHR38761">
    <property type="entry name" value="GLUTAMATE--CYSTEINE LIGASE"/>
    <property type="match status" value="1"/>
</dbReference>
<evidence type="ECO:0000256" key="3">
    <source>
        <dbReference type="ARBA" id="ARBA00022598"/>
    </source>
</evidence>
<evidence type="ECO:0000256" key="6">
    <source>
        <dbReference type="ARBA" id="ARBA00022840"/>
    </source>
</evidence>
<proteinExistence type="inferred from homology"/>
<feature type="domain" description="Glutamate--cysteine ligase" evidence="10">
    <location>
        <begin position="11"/>
        <end position="326"/>
    </location>
</feature>
<name>A0ABY5BRT9_9LACO</name>
<dbReference type="Proteomes" id="UP001057025">
    <property type="component" value="Chromosome"/>
</dbReference>
<organism evidence="11 12">
    <name type="scientific">Fructilactobacillus hinvesii</name>
    <dbReference type="NCBI Taxonomy" id="2940300"/>
    <lineage>
        <taxon>Bacteria</taxon>
        <taxon>Bacillati</taxon>
        <taxon>Bacillota</taxon>
        <taxon>Bacilli</taxon>
        <taxon>Lactobacillales</taxon>
        <taxon>Lactobacillaceae</taxon>
        <taxon>Fructilactobacillus</taxon>
    </lineage>
</organism>
<accession>A0ABY5BRT9</accession>
<dbReference type="EC" id="6.3.2.2" evidence="2 9"/>
<sequence>MTQANEVRPETVRLLLQGKMGIEIEEHRVDQQRHSLSQFDHPSQLGDRRKQPYFQTDFSESMEELITAPHRRLVGIMNQLHSLQQLLNEQLHPTEIIWPFSMPPRLEATDVQFLEQTFKREWYQGYRDLLLAKYGPFRHIMCGIHVSYSPAGAVVQWYQQQQGIADPIKAKNQLLFQITQQLVGFRWLLTYLYGASPLDENQTEPHEPIRSIRASRNGFANLPDVHINYDTLEGFIQEQAAAIQTGQLFAPSEFYGPVRLKGGNDLNTILQTGIEYLELRVLDDDPFALDGIQLSTLKFIRLLIIAGILFPHEWNHTTLTEAAKFNQRVAEARPTDPLPSELQKRAQELIDQLQAVVVVLPEASGWQAALNLVQQQISDPLQTTAARLATHIHNHSLLEFGFMVGKRRKEQREQETLTQQFPDIDKTLIPQYRYLTQVGVPFTVTAPTLLTLPNNTADPFKVTPKTTLATLQVRYQQKDKR</sequence>
<dbReference type="EMBL" id="CP097118">
    <property type="protein sequence ID" value="USS87584.1"/>
    <property type="molecule type" value="Genomic_DNA"/>
</dbReference>
<comment type="similarity">
    <text evidence="8">Belongs to the glutamate--cysteine ligase type 1 family.</text>
</comment>
<dbReference type="InterPro" id="IPR006334">
    <property type="entry name" value="Glut_cys_ligase"/>
</dbReference>
<dbReference type="InterPro" id="IPR007370">
    <property type="entry name" value="Glu_cys_ligase"/>
</dbReference>
<gene>
    <name evidence="11" type="ORF">M3M39_05540</name>
</gene>
<reference evidence="11" key="1">
    <citation type="submission" date="2022-05" db="EMBL/GenBank/DDBJ databases">
        <authorList>
            <person name="Oliphant S.A."/>
            <person name="Watson-Haigh N.S."/>
            <person name="Sumby K.M."/>
            <person name="Gardner J.M."/>
            <person name="Jiranek V."/>
        </authorList>
    </citation>
    <scope>NUCLEOTIDE SEQUENCE</scope>
    <source>
        <strain evidence="11">KI11_C11</strain>
    </source>
</reference>
<dbReference type="Gene3D" id="3.30.590.20">
    <property type="match status" value="1"/>
</dbReference>
<dbReference type="GO" id="GO:0016874">
    <property type="term" value="F:ligase activity"/>
    <property type="evidence" value="ECO:0007669"/>
    <property type="project" value="UniProtKB-KW"/>
</dbReference>
<keyword evidence="5" id="KW-0547">Nucleotide-binding</keyword>
<evidence type="ECO:0000256" key="1">
    <source>
        <dbReference type="ARBA" id="ARBA00005006"/>
    </source>
</evidence>
<comment type="catalytic activity">
    <reaction evidence="7 9">
        <text>L-cysteine + L-glutamate + ATP = gamma-L-glutamyl-L-cysteine + ADP + phosphate + H(+)</text>
        <dbReference type="Rhea" id="RHEA:13285"/>
        <dbReference type="ChEBI" id="CHEBI:15378"/>
        <dbReference type="ChEBI" id="CHEBI:29985"/>
        <dbReference type="ChEBI" id="CHEBI:30616"/>
        <dbReference type="ChEBI" id="CHEBI:35235"/>
        <dbReference type="ChEBI" id="CHEBI:43474"/>
        <dbReference type="ChEBI" id="CHEBI:58173"/>
        <dbReference type="ChEBI" id="CHEBI:456216"/>
        <dbReference type="EC" id="6.3.2.2"/>
    </reaction>
</comment>
<evidence type="ECO:0000256" key="4">
    <source>
        <dbReference type="ARBA" id="ARBA00022684"/>
    </source>
</evidence>
<dbReference type="Pfam" id="PF04262">
    <property type="entry name" value="Glu_cys_ligase"/>
    <property type="match status" value="1"/>
</dbReference>
<comment type="pathway">
    <text evidence="1 9">Sulfur metabolism; glutathione biosynthesis; glutathione from L-cysteine and L-glutamate: step 1/2.</text>
</comment>
<evidence type="ECO:0000313" key="12">
    <source>
        <dbReference type="Proteomes" id="UP001057025"/>
    </source>
</evidence>
<evidence type="ECO:0000256" key="2">
    <source>
        <dbReference type="ARBA" id="ARBA00012220"/>
    </source>
</evidence>
<keyword evidence="4 8" id="KW-0317">Glutathione biosynthesis</keyword>
<dbReference type="InterPro" id="IPR014746">
    <property type="entry name" value="Gln_synth/guanido_kin_cat_dom"/>
</dbReference>
<protein>
    <recommendedName>
        <fullName evidence="2 9">Glutamate--cysteine ligase</fullName>
        <ecNumber evidence="2 9">6.3.2.2</ecNumber>
    </recommendedName>
</protein>
<dbReference type="PANTHER" id="PTHR38761:SF1">
    <property type="entry name" value="GLUTAMATE--CYSTEINE LIGASE"/>
    <property type="match status" value="1"/>
</dbReference>
<dbReference type="RefSeq" id="WP_252796878.1">
    <property type="nucleotide sequence ID" value="NZ_CP097118.1"/>
</dbReference>
<evidence type="ECO:0000256" key="7">
    <source>
        <dbReference type="ARBA" id="ARBA00048819"/>
    </source>
</evidence>
<evidence type="ECO:0000256" key="8">
    <source>
        <dbReference type="RuleBase" id="RU003544"/>
    </source>
</evidence>
<evidence type="ECO:0000259" key="10">
    <source>
        <dbReference type="Pfam" id="PF04262"/>
    </source>
</evidence>
<dbReference type="SUPFAM" id="SSF55931">
    <property type="entry name" value="Glutamine synthetase/guanido kinase"/>
    <property type="match status" value="1"/>
</dbReference>
<keyword evidence="6" id="KW-0067">ATP-binding</keyword>
<evidence type="ECO:0000256" key="5">
    <source>
        <dbReference type="ARBA" id="ARBA00022741"/>
    </source>
</evidence>
<evidence type="ECO:0000313" key="11">
    <source>
        <dbReference type="EMBL" id="USS87584.1"/>
    </source>
</evidence>